<dbReference type="Pfam" id="PF13460">
    <property type="entry name" value="NAD_binding_10"/>
    <property type="match status" value="1"/>
</dbReference>
<evidence type="ECO:0000313" key="3">
    <source>
        <dbReference type="Proteomes" id="UP001597097"/>
    </source>
</evidence>
<dbReference type="InterPro" id="IPR051604">
    <property type="entry name" value="Ergot_Alk_Oxidoreductase"/>
</dbReference>
<dbReference type="RefSeq" id="WP_219537539.1">
    <property type="nucleotide sequence ID" value="NZ_JAHKRM010000038.1"/>
</dbReference>
<evidence type="ECO:0000313" key="2">
    <source>
        <dbReference type="EMBL" id="MFD1541475.1"/>
    </source>
</evidence>
<dbReference type="PANTHER" id="PTHR43162">
    <property type="match status" value="1"/>
</dbReference>
<comment type="caution">
    <text evidence="2">The sequence shown here is derived from an EMBL/GenBank/DDBJ whole genome shotgun (WGS) entry which is preliminary data.</text>
</comment>
<evidence type="ECO:0000259" key="1">
    <source>
        <dbReference type="Pfam" id="PF13460"/>
    </source>
</evidence>
<protein>
    <submittedName>
        <fullName evidence="2">NAD(P)H-binding protein</fullName>
    </submittedName>
</protein>
<accession>A0ABW4GF83</accession>
<name>A0ABW4GF83_9ACTN</name>
<organism evidence="2 3">
    <name type="scientific">Nonomuraea guangzhouensis</name>
    <dbReference type="NCBI Taxonomy" id="1291555"/>
    <lineage>
        <taxon>Bacteria</taxon>
        <taxon>Bacillati</taxon>
        <taxon>Actinomycetota</taxon>
        <taxon>Actinomycetes</taxon>
        <taxon>Streptosporangiales</taxon>
        <taxon>Streptosporangiaceae</taxon>
        <taxon>Nonomuraea</taxon>
    </lineage>
</organism>
<dbReference type="EMBL" id="JBHUCM010000027">
    <property type="protein sequence ID" value="MFD1541475.1"/>
    <property type="molecule type" value="Genomic_DNA"/>
</dbReference>
<dbReference type="PANTHER" id="PTHR43162:SF1">
    <property type="entry name" value="PRESTALK A DIFFERENTIATION PROTEIN A"/>
    <property type="match status" value="1"/>
</dbReference>
<keyword evidence="3" id="KW-1185">Reference proteome</keyword>
<proteinExistence type="predicted"/>
<sequence length="280" mass="29407">MILITGATGTIGSLTARLLIERGEAVRSMTRDLSRAPGGEAVQADFEDPRSLRQAFEGVSAALLLTGFGQKLKEHDQAMIEAARAAGVKKVVKLSAVGTGDTDDPGDVRSWHVPGEEAIKASGMSWTMLRPAGFASNSLGWAEAVKAGGPIPNFTGDGAQPIIDPRDIAAVAAAVLTTSTHDSRTYELTGPELLSVPAQVAILAEVLGRPLATVEIPIETAKEQMLASGADPTLAEVAATGWTMLKEVGWPRVSDDVRSVLGRPAASYESWVRDHRAAFS</sequence>
<gene>
    <name evidence="2" type="ORF">ACFSJ0_30775</name>
</gene>
<reference evidence="3" key="1">
    <citation type="journal article" date="2019" name="Int. J. Syst. Evol. Microbiol.">
        <title>The Global Catalogue of Microorganisms (GCM) 10K type strain sequencing project: providing services to taxonomists for standard genome sequencing and annotation.</title>
        <authorList>
            <consortium name="The Broad Institute Genomics Platform"/>
            <consortium name="The Broad Institute Genome Sequencing Center for Infectious Disease"/>
            <person name="Wu L."/>
            <person name="Ma J."/>
        </authorList>
    </citation>
    <scope>NUCLEOTIDE SEQUENCE [LARGE SCALE GENOMIC DNA]</scope>
    <source>
        <strain evidence="3">CGMCC 1.15399</strain>
    </source>
</reference>
<dbReference type="InterPro" id="IPR016040">
    <property type="entry name" value="NAD(P)-bd_dom"/>
</dbReference>
<dbReference type="Proteomes" id="UP001597097">
    <property type="component" value="Unassembled WGS sequence"/>
</dbReference>
<feature type="domain" description="NAD(P)-binding" evidence="1">
    <location>
        <begin position="6"/>
        <end position="177"/>
    </location>
</feature>